<evidence type="ECO:0000313" key="2">
    <source>
        <dbReference type="Proteomes" id="UP000053424"/>
    </source>
</evidence>
<evidence type="ECO:0000313" key="1">
    <source>
        <dbReference type="EMBL" id="KIM34704.1"/>
    </source>
</evidence>
<dbReference type="Proteomes" id="UP000053424">
    <property type="component" value="Unassembled WGS sequence"/>
</dbReference>
<dbReference type="AlphaFoldDB" id="A0A0C3BRM7"/>
<sequence>MVITYPSTALIRHCQPIRSRLNVYPPLGSEVGGLSEADEIECADRSDHLAPGNDKRSTTLSLVGPTSILYHIIAFDAGAVVIEANITPSSSSQGHTMAAQPRVRELYGDPVALARTNR</sequence>
<proteinExistence type="predicted"/>
<accession>A0A0C3BRM7</accession>
<name>A0A0C3BRM7_HEBCY</name>
<protein>
    <submittedName>
        <fullName evidence="1">Uncharacterized protein</fullName>
    </submittedName>
</protein>
<organism evidence="1 2">
    <name type="scientific">Hebeloma cylindrosporum</name>
    <dbReference type="NCBI Taxonomy" id="76867"/>
    <lineage>
        <taxon>Eukaryota</taxon>
        <taxon>Fungi</taxon>
        <taxon>Dikarya</taxon>
        <taxon>Basidiomycota</taxon>
        <taxon>Agaricomycotina</taxon>
        <taxon>Agaricomycetes</taxon>
        <taxon>Agaricomycetidae</taxon>
        <taxon>Agaricales</taxon>
        <taxon>Agaricineae</taxon>
        <taxon>Hymenogastraceae</taxon>
        <taxon>Hebeloma</taxon>
    </lineage>
</organism>
<dbReference type="HOGENOM" id="CLU_2073438_0_0_1"/>
<dbReference type="EMBL" id="KN831872">
    <property type="protein sequence ID" value="KIM34704.1"/>
    <property type="molecule type" value="Genomic_DNA"/>
</dbReference>
<keyword evidence="2" id="KW-1185">Reference proteome</keyword>
<reference evidence="1 2" key="1">
    <citation type="submission" date="2014-04" db="EMBL/GenBank/DDBJ databases">
        <authorList>
            <consortium name="DOE Joint Genome Institute"/>
            <person name="Kuo A."/>
            <person name="Gay G."/>
            <person name="Dore J."/>
            <person name="Kohler A."/>
            <person name="Nagy L.G."/>
            <person name="Floudas D."/>
            <person name="Copeland A."/>
            <person name="Barry K.W."/>
            <person name="Cichocki N."/>
            <person name="Veneault-Fourrey C."/>
            <person name="LaButti K."/>
            <person name="Lindquist E.A."/>
            <person name="Lipzen A."/>
            <person name="Lundell T."/>
            <person name="Morin E."/>
            <person name="Murat C."/>
            <person name="Sun H."/>
            <person name="Tunlid A."/>
            <person name="Henrissat B."/>
            <person name="Grigoriev I.V."/>
            <person name="Hibbett D.S."/>
            <person name="Martin F."/>
            <person name="Nordberg H.P."/>
            <person name="Cantor M.N."/>
            <person name="Hua S.X."/>
        </authorList>
    </citation>
    <scope>NUCLEOTIDE SEQUENCE [LARGE SCALE GENOMIC DNA]</scope>
    <source>
        <strain evidence="2">h7</strain>
    </source>
</reference>
<reference evidence="2" key="2">
    <citation type="submission" date="2015-01" db="EMBL/GenBank/DDBJ databases">
        <title>Evolutionary Origins and Diversification of the Mycorrhizal Mutualists.</title>
        <authorList>
            <consortium name="DOE Joint Genome Institute"/>
            <consortium name="Mycorrhizal Genomics Consortium"/>
            <person name="Kohler A."/>
            <person name="Kuo A."/>
            <person name="Nagy L.G."/>
            <person name="Floudas D."/>
            <person name="Copeland A."/>
            <person name="Barry K.W."/>
            <person name="Cichocki N."/>
            <person name="Veneault-Fourrey C."/>
            <person name="LaButti K."/>
            <person name="Lindquist E.A."/>
            <person name="Lipzen A."/>
            <person name="Lundell T."/>
            <person name="Morin E."/>
            <person name="Murat C."/>
            <person name="Riley R."/>
            <person name="Ohm R."/>
            <person name="Sun H."/>
            <person name="Tunlid A."/>
            <person name="Henrissat B."/>
            <person name="Grigoriev I.V."/>
            <person name="Hibbett D.S."/>
            <person name="Martin F."/>
        </authorList>
    </citation>
    <scope>NUCLEOTIDE SEQUENCE [LARGE SCALE GENOMIC DNA]</scope>
    <source>
        <strain evidence="2">h7</strain>
    </source>
</reference>
<gene>
    <name evidence="1" type="ORF">M413DRAFT_33088</name>
</gene>